<dbReference type="RefSeq" id="WP_379020451.1">
    <property type="nucleotide sequence ID" value="NZ_JBHRTA010000016.1"/>
</dbReference>
<dbReference type="Pfam" id="PF01370">
    <property type="entry name" value="Epimerase"/>
    <property type="match status" value="1"/>
</dbReference>
<dbReference type="Gene3D" id="3.40.50.720">
    <property type="entry name" value="NAD(P)-binding Rossmann-like Domain"/>
    <property type="match status" value="1"/>
</dbReference>
<reference evidence="4" key="1">
    <citation type="journal article" date="2019" name="Int. J. Syst. Evol. Microbiol.">
        <title>The Global Catalogue of Microorganisms (GCM) 10K type strain sequencing project: providing services to taxonomists for standard genome sequencing and annotation.</title>
        <authorList>
            <consortium name="The Broad Institute Genomics Platform"/>
            <consortium name="The Broad Institute Genome Sequencing Center for Infectious Disease"/>
            <person name="Wu L."/>
            <person name="Ma J."/>
        </authorList>
    </citation>
    <scope>NUCLEOTIDE SEQUENCE [LARGE SCALE GENOMIC DNA]</scope>
    <source>
        <strain evidence="4">KCTC 52416</strain>
    </source>
</reference>
<comment type="similarity">
    <text evidence="1">Belongs to the NAD(P)-dependent epimerase/dehydratase family.</text>
</comment>
<dbReference type="InterPro" id="IPR036291">
    <property type="entry name" value="NAD(P)-bd_dom_sf"/>
</dbReference>
<dbReference type="InterPro" id="IPR001509">
    <property type="entry name" value="Epimerase_deHydtase"/>
</dbReference>
<keyword evidence="4" id="KW-1185">Reference proteome</keyword>
<sequence>MEILLSGASGFLGAILNKHLTSHFGYQVTSLGHNGSKLKIDIRRPFVFDPDLYFETIIHAAGRAHSIPKTQAEKQEFYSVNFEGTKNLCLALEKLRRLPTSFIFLSSVAVYGLEEGQNITEDHPLNGASPYANSKILAENWITKWAEERDVTLGVLRLPLVAGPNPPGNLGAMISGIKSGKYLSISKANARKSIVWAEDIAKIMPVLIEKGGIYNITDGHHPSFGELEQTIAQALNKRKPLSTPYWFAKILALAGDIIGSPSPINSNKLLKMTSSLTFDDTKAQTILNWKPTPVLSKLAETLE</sequence>
<comment type="caution">
    <text evidence="3">The sequence shown here is derived from an EMBL/GenBank/DDBJ whole genome shotgun (WGS) entry which is preliminary data.</text>
</comment>
<organism evidence="3 4">
    <name type="scientific">Parapedobacter deserti</name>
    <dbReference type="NCBI Taxonomy" id="1912957"/>
    <lineage>
        <taxon>Bacteria</taxon>
        <taxon>Pseudomonadati</taxon>
        <taxon>Bacteroidota</taxon>
        <taxon>Sphingobacteriia</taxon>
        <taxon>Sphingobacteriales</taxon>
        <taxon>Sphingobacteriaceae</taxon>
        <taxon>Parapedobacter</taxon>
    </lineage>
</organism>
<dbReference type="PANTHER" id="PTHR43000">
    <property type="entry name" value="DTDP-D-GLUCOSE 4,6-DEHYDRATASE-RELATED"/>
    <property type="match status" value="1"/>
</dbReference>
<dbReference type="Proteomes" id="UP001595526">
    <property type="component" value="Unassembled WGS sequence"/>
</dbReference>
<evidence type="ECO:0000256" key="1">
    <source>
        <dbReference type="ARBA" id="ARBA00007637"/>
    </source>
</evidence>
<gene>
    <name evidence="3" type="ORF">ACFOET_05665</name>
</gene>
<evidence type="ECO:0000259" key="2">
    <source>
        <dbReference type="Pfam" id="PF01370"/>
    </source>
</evidence>
<evidence type="ECO:0000313" key="3">
    <source>
        <dbReference type="EMBL" id="MFC3197091.1"/>
    </source>
</evidence>
<dbReference type="SUPFAM" id="SSF51735">
    <property type="entry name" value="NAD(P)-binding Rossmann-fold domains"/>
    <property type="match status" value="1"/>
</dbReference>
<dbReference type="EMBL" id="JBHRTA010000016">
    <property type="protein sequence ID" value="MFC3197091.1"/>
    <property type="molecule type" value="Genomic_DNA"/>
</dbReference>
<accession>A0ABV7JM14</accession>
<feature type="domain" description="NAD-dependent epimerase/dehydratase" evidence="2">
    <location>
        <begin position="3"/>
        <end position="216"/>
    </location>
</feature>
<proteinExistence type="inferred from homology"/>
<protein>
    <submittedName>
        <fullName evidence="3">NAD-dependent epimerase/dehydratase family protein</fullName>
    </submittedName>
</protein>
<evidence type="ECO:0000313" key="4">
    <source>
        <dbReference type="Proteomes" id="UP001595526"/>
    </source>
</evidence>
<name>A0ABV7JM14_9SPHI</name>